<dbReference type="InterPro" id="IPR050109">
    <property type="entry name" value="HTH-type_TetR-like_transc_reg"/>
</dbReference>
<dbReference type="InterPro" id="IPR041467">
    <property type="entry name" value="Sco4008_C"/>
</dbReference>
<evidence type="ECO:0000256" key="2">
    <source>
        <dbReference type="PROSITE-ProRule" id="PRU00335"/>
    </source>
</evidence>
<dbReference type="AlphaFoldDB" id="A0A428ZHD3"/>
<dbReference type="Pfam" id="PF17926">
    <property type="entry name" value="TetR_C_21"/>
    <property type="match status" value="1"/>
</dbReference>
<dbReference type="GO" id="GO:0006355">
    <property type="term" value="P:regulation of DNA-templated transcription"/>
    <property type="evidence" value="ECO:0007669"/>
    <property type="project" value="UniProtKB-ARBA"/>
</dbReference>
<reference evidence="4 5" key="1">
    <citation type="submission" date="2018-05" db="EMBL/GenBank/DDBJ databases">
        <title>Evolution of GPA BGCs.</title>
        <authorList>
            <person name="Waglechner N."/>
            <person name="Wright G.D."/>
        </authorList>
    </citation>
    <scope>NUCLEOTIDE SEQUENCE [LARGE SCALE GENOMIC DNA]</scope>
    <source>
        <strain evidence="4 5">A82846</strain>
    </source>
</reference>
<dbReference type="PROSITE" id="PS50977">
    <property type="entry name" value="HTH_TETR_2"/>
    <property type="match status" value="1"/>
</dbReference>
<dbReference type="Proteomes" id="UP000287547">
    <property type="component" value="Unassembled WGS sequence"/>
</dbReference>
<dbReference type="Gene3D" id="1.10.357.10">
    <property type="entry name" value="Tetracycline Repressor, domain 2"/>
    <property type="match status" value="1"/>
</dbReference>
<keyword evidence="1 2" id="KW-0238">DNA-binding</keyword>
<feature type="DNA-binding region" description="H-T-H motif" evidence="2">
    <location>
        <begin position="29"/>
        <end position="48"/>
    </location>
</feature>
<dbReference type="PANTHER" id="PTHR30328">
    <property type="entry name" value="TRANSCRIPTIONAL REPRESSOR"/>
    <property type="match status" value="1"/>
</dbReference>
<accession>A0A428ZHD3</accession>
<evidence type="ECO:0000259" key="3">
    <source>
        <dbReference type="PROSITE" id="PS50977"/>
    </source>
</evidence>
<dbReference type="InterPro" id="IPR001647">
    <property type="entry name" value="HTH_TetR"/>
</dbReference>
<dbReference type="InterPro" id="IPR009057">
    <property type="entry name" value="Homeodomain-like_sf"/>
</dbReference>
<dbReference type="RefSeq" id="WP_037264139.1">
    <property type="nucleotide sequence ID" value="NZ_QHKI01000006.1"/>
</dbReference>
<dbReference type="PRINTS" id="PR00455">
    <property type="entry name" value="HTHTETR"/>
</dbReference>
<dbReference type="EMBL" id="QHKI01000006">
    <property type="protein sequence ID" value="RSM87516.1"/>
    <property type="molecule type" value="Genomic_DNA"/>
</dbReference>
<evidence type="ECO:0000313" key="5">
    <source>
        <dbReference type="Proteomes" id="UP000287547"/>
    </source>
</evidence>
<name>A0A428ZHD3_KIBAR</name>
<feature type="domain" description="HTH tetR-type" evidence="3">
    <location>
        <begin position="6"/>
        <end position="66"/>
    </location>
</feature>
<dbReference type="SUPFAM" id="SSF48498">
    <property type="entry name" value="Tetracyclin repressor-like, C-terminal domain"/>
    <property type="match status" value="1"/>
</dbReference>
<dbReference type="GO" id="GO:0003677">
    <property type="term" value="F:DNA binding"/>
    <property type="evidence" value="ECO:0007669"/>
    <property type="project" value="UniProtKB-UniRule"/>
</dbReference>
<dbReference type="InterPro" id="IPR036271">
    <property type="entry name" value="Tet_transcr_reg_TetR-rel_C_sf"/>
</dbReference>
<dbReference type="OrthoDB" id="4726108at2"/>
<dbReference type="PANTHER" id="PTHR30328:SF54">
    <property type="entry name" value="HTH-TYPE TRANSCRIPTIONAL REPRESSOR SCO4008"/>
    <property type="match status" value="1"/>
</dbReference>
<comment type="caution">
    <text evidence="4">The sequence shown here is derived from an EMBL/GenBank/DDBJ whole genome shotgun (WGS) entry which is preliminary data.</text>
</comment>
<sequence>MPYDSAATRARLLDAAYYEFSKWGLAGARVDRIAAAASANKQAIYAYFGSKENLFDAVLGDRLKVLADTVPYTPSDLPGYAGALFDALNDTPDLLRLTRWRGLERDDATPGEIESHLEKAVALRTALNLPDDRTAIDILEIVVAISTAWSTMAPGLRAAGSEDPEQRKAAHRAMVVAAVEAICQSVAGNGVSISPVR</sequence>
<protein>
    <submittedName>
        <fullName evidence="4">TetR/AcrR family transcriptional regulator</fullName>
    </submittedName>
</protein>
<organism evidence="4 5">
    <name type="scientific">Kibdelosporangium aridum</name>
    <dbReference type="NCBI Taxonomy" id="2030"/>
    <lineage>
        <taxon>Bacteria</taxon>
        <taxon>Bacillati</taxon>
        <taxon>Actinomycetota</taxon>
        <taxon>Actinomycetes</taxon>
        <taxon>Pseudonocardiales</taxon>
        <taxon>Pseudonocardiaceae</taxon>
        <taxon>Kibdelosporangium</taxon>
    </lineage>
</organism>
<proteinExistence type="predicted"/>
<evidence type="ECO:0000256" key="1">
    <source>
        <dbReference type="ARBA" id="ARBA00023125"/>
    </source>
</evidence>
<dbReference type="Pfam" id="PF00440">
    <property type="entry name" value="TetR_N"/>
    <property type="match status" value="1"/>
</dbReference>
<gene>
    <name evidence="4" type="ORF">DMH04_10885</name>
</gene>
<evidence type="ECO:0000313" key="4">
    <source>
        <dbReference type="EMBL" id="RSM87516.1"/>
    </source>
</evidence>
<dbReference type="SUPFAM" id="SSF46689">
    <property type="entry name" value="Homeodomain-like"/>
    <property type="match status" value="1"/>
</dbReference>